<dbReference type="InterPro" id="IPR002347">
    <property type="entry name" value="SDR_fam"/>
</dbReference>
<accession>A0A6N4RCC5</accession>
<dbReference type="Proteomes" id="UP000320948">
    <property type="component" value="Unassembled WGS sequence"/>
</dbReference>
<dbReference type="PRINTS" id="PR00081">
    <property type="entry name" value="GDHRDH"/>
</dbReference>
<dbReference type="InterPro" id="IPR036291">
    <property type="entry name" value="NAD(P)-bd_dom_sf"/>
</dbReference>
<dbReference type="GO" id="GO:0016616">
    <property type="term" value="F:oxidoreductase activity, acting on the CH-OH group of donors, NAD or NADP as acceptor"/>
    <property type="evidence" value="ECO:0007669"/>
    <property type="project" value="TreeGrafter"/>
</dbReference>
<name>A0A6N4RCC5_BLAVI</name>
<dbReference type="EMBL" id="VAFM01000002">
    <property type="protein sequence ID" value="TKW60706.1"/>
    <property type="molecule type" value="Genomic_DNA"/>
</dbReference>
<dbReference type="SUPFAM" id="SSF51735">
    <property type="entry name" value="NAD(P)-binding Rossmann-fold domains"/>
    <property type="match status" value="1"/>
</dbReference>
<comment type="caution">
    <text evidence="2">The sequence shown here is derived from an EMBL/GenBank/DDBJ whole genome shotgun (WGS) entry which is preliminary data.</text>
</comment>
<dbReference type="FunFam" id="3.40.50.720:FF:000084">
    <property type="entry name" value="Short-chain dehydrogenase reductase"/>
    <property type="match status" value="1"/>
</dbReference>
<protein>
    <submittedName>
        <fullName evidence="2">SDR family oxidoreductase</fullName>
    </submittedName>
</protein>
<reference evidence="2 3" key="1">
    <citation type="journal article" date="2017" name="Nat. Commun.">
        <title>In situ click chemistry generation of cyclooxygenase-2 inhibitors.</title>
        <authorList>
            <person name="Bhardwaj A."/>
            <person name="Kaur J."/>
            <person name="Wuest M."/>
            <person name="Wuest F."/>
        </authorList>
    </citation>
    <scope>NUCLEOTIDE SEQUENCE [LARGE SCALE GENOMIC DNA]</scope>
    <source>
        <strain evidence="2">S2_018_000_R2_106</strain>
    </source>
</reference>
<dbReference type="PROSITE" id="PS00061">
    <property type="entry name" value="ADH_SHORT"/>
    <property type="match status" value="1"/>
</dbReference>
<dbReference type="Pfam" id="PF13561">
    <property type="entry name" value="adh_short_C2"/>
    <property type="match status" value="1"/>
</dbReference>
<proteinExistence type="inferred from homology"/>
<dbReference type="AlphaFoldDB" id="A0A6N4RCC5"/>
<evidence type="ECO:0000256" key="1">
    <source>
        <dbReference type="ARBA" id="ARBA00006484"/>
    </source>
</evidence>
<evidence type="ECO:0000313" key="2">
    <source>
        <dbReference type="EMBL" id="TKW60706.1"/>
    </source>
</evidence>
<dbReference type="PANTHER" id="PTHR42760">
    <property type="entry name" value="SHORT-CHAIN DEHYDROGENASES/REDUCTASES FAMILY MEMBER"/>
    <property type="match status" value="1"/>
</dbReference>
<dbReference type="PANTHER" id="PTHR42760:SF50">
    <property type="entry name" value="SHORT-CHAIN DEHYDROGENASE-RELATED"/>
    <property type="match status" value="1"/>
</dbReference>
<comment type="similarity">
    <text evidence="1">Belongs to the short-chain dehydrogenases/reductases (SDR) family.</text>
</comment>
<dbReference type="PRINTS" id="PR00080">
    <property type="entry name" value="SDRFAMILY"/>
</dbReference>
<dbReference type="InterPro" id="IPR020904">
    <property type="entry name" value="Sc_DH/Rdtase_CS"/>
</dbReference>
<organism evidence="2 3">
    <name type="scientific">Blastochloris viridis</name>
    <name type="common">Rhodopseudomonas viridis</name>
    <dbReference type="NCBI Taxonomy" id="1079"/>
    <lineage>
        <taxon>Bacteria</taxon>
        <taxon>Pseudomonadati</taxon>
        <taxon>Pseudomonadota</taxon>
        <taxon>Alphaproteobacteria</taxon>
        <taxon>Hyphomicrobiales</taxon>
        <taxon>Blastochloridaceae</taxon>
        <taxon>Blastochloris</taxon>
    </lineage>
</organism>
<dbReference type="CDD" id="cd05233">
    <property type="entry name" value="SDR_c"/>
    <property type="match status" value="1"/>
</dbReference>
<gene>
    <name evidence="2" type="ORF">DI628_07355</name>
</gene>
<sequence length="241" mass="24812">MTHKGKIAFVTGGSRGIGAAIVRRLVKDGATVVFTTSKSVDAAESLVKELGSATSYVVADSKDIASVRKAVKEAAAKHGKLDILVNNAGVFEAVGGDEELYRKQQAVNVDAVWAAVQEAHTVLADGGRIVSVGSVLGERAIMPGVAEYSATKAAVRMFTQAWALDFAPRNITVNAVAPGPIDTDMNPDNGGDFSEAQKSGVPLGRYGKPEDIAAAVAFLTSPEAGFITGVTLLVDGGIGAK</sequence>
<dbReference type="Gene3D" id="3.40.50.720">
    <property type="entry name" value="NAD(P)-binding Rossmann-like Domain"/>
    <property type="match status" value="1"/>
</dbReference>
<evidence type="ECO:0000313" key="3">
    <source>
        <dbReference type="Proteomes" id="UP000320948"/>
    </source>
</evidence>